<dbReference type="AlphaFoldDB" id="A0A975DEA2"/>
<protein>
    <submittedName>
        <fullName evidence="2">Uncharacterized protein</fullName>
    </submittedName>
</protein>
<keyword evidence="1" id="KW-0472">Membrane</keyword>
<dbReference type="EMBL" id="CP072133">
    <property type="protein sequence ID" value="QTH70172.1"/>
    <property type="molecule type" value="Genomic_DNA"/>
</dbReference>
<evidence type="ECO:0000313" key="3">
    <source>
        <dbReference type="Proteomes" id="UP000664904"/>
    </source>
</evidence>
<feature type="transmembrane region" description="Helical" evidence="1">
    <location>
        <begin position="9"/>
        <end position="28"/>
    </location>
</feature>
<dbReference type="KEGG" id="pxi:J5O05_08900"/>
<gene>
    <name evidence="2" type="ORF">J5O05_08900</name>
</gene>
<keyword evidence="1" id="KW-1133">Transmembrane helix</keyword>
<evidence type="ECO:0000256" key="1">
    <source>
        <dbReference type="SAM" id="Phobius"/>
    </source>
</evidence>
<accession>A0A975DEA2</accession>
<keyword evidence="3" id="KW-1185">Reference proteome</keyword>
<reference evidence="2" key="1">
    <citation type="submission" date="2021-03" db="EMBL/GenBank/DDBJ databases">
        <title>Complete Genome of Pseudoalteromonas xiamenensis STKMTI.2, a new potential marine bacterium producing anti-Vibrio compounds.</title>
        <authorList>
            <person name="Handayani D.P."/>
            <person name="Isnansetyo A."/>
            <person name="Istiqomah I."/>
            <person name="Jumina J."/>
        </authorList>
    </citation>
    <scope>NUCLEOTIDE SEQUENCE</scope>
    <source>
        <strain evidence="2">STKMTI.2</strain>
    </source>
</reference>
<dbReference type="Proteomes" id="UP000664904">
    <property type="component" value="Chromosome"/>
</dbReference>
<organism evidence="2 3">
    <name type="scientific">Pseudoalteromonas xiamenensis</name>
    <dbReference type="NCBI Taxonomy" id="882626"/>
    <lineage>
        <taxon>Bacteria</taxon>
        <taxon>Pseudomonadati</taxon>
        <taxon>Pseudomonadota</taxon>
        <taxon>Gammaproteobacteria</taxon>
        <taxon>Alteromonadales</taxon>
        <taxon>Pseudoalteromonadaceae</taxon>
        <taxon>Pseudoalteromonas</taxon>
    </lineage>
</organism>
<evidence type="ECO:0000313" key="2">
    <source>
        <dbReference type="EMBL" id="QTH70172.1"/>
    </source>
</evidence>
<keyword evidence="1" id="KW-0812">Transmembrane</keyword>
<dbReference type="RefSeq" id="WP_208841768.1">
    <property type="nucleotide sequence ID" value="NZ_CP072133.1"/>
</dbReference>
<sequence length="80" mass="8771">MAQKTLIRILHLVIVSGLLLIFTGHYLVTSDTLNHLGPLGFVIGASCIALGLIMSLPTKIYLTILLMRREKPSTQEKPSV</sequence>
<name>A0A975DEA2_9GAMM</name>
<proteinExistence type="predicted"/>
<feature type="transmembrane region" description="Helical" evidence="1">
    <location>
        <begin position="40"/>
        <end position="62"/>
    </location>
</feature>